<dbReference type="SUPFAM" id="SSF81271">
    <property type="entry name" value="TGS-like"/>
    <property type="match status" value="1"/>
</dbReference>
<evidence type="ECO:0000256" key="12">
    <source>
        <dbReference type="ARBA" id="ARBA00023146"/>
    </source>
</evidence>
<dbReference type="InterPro" id="IPR004095">
    <property type="entry name" value="TGS"/>
</dbReference>
<dbReference type="EMBL" id="QQBB01000002">
    <property type="protein sequence ID" value="RDI60998.1"/>
    <property type="molecule type" value="Genomic_DNA"/>
</dbReference>
<dbReference type="InterPro" id="IPR012676">
    <property type="entry name" value="TGS-like"/>
</dbReference>
<evidence type="ECO:0000256" key="9">
    <source>
        <dbReference type="ARBA" id="ARBA00022840"/>
    </source>
</evidence>
<dbReference type="Proteomes" id="UP000254925">
    <property type="component" value="Unassembled WGS sequence"/>
</dbReference>
<keyword evidence="3 14" id="KW-0963">Cytoplasm</keyword>
<dbReference type="GO" id="GO:0000049">
    <property type="term" value="F:tRNA binding"/>
    <property type="evidence" value="ECO:0007669"/>
    <property type="project" value="UniProtKB-KW"/>
</dbReference>
<dbReference type="HAMAP" id="MF_00184">
    <property type="entry name" value="Thr_tRNA_synth"/>
    <property type="match status" value="1"/>
</dbReference>
<sequence length="670" mass="75836">MITLTFPDGAQRQYAPGITGREIVEGIAKSLAKRTVAMALDGTVADLADPITQDARIEFLNREDPRSLELIRHDAAHVLAEAVQELFPGTQVTIGPVIENGFYYDFARNEPFTPEDFPAIEAKMREIIGRDKPFTKEVWSRDKAKKVFAEKGEAYKVELVDAIPEGQELKIYFQGDWFDLCRGPHMTSTGKIGNAFKLMKVAGAYWRGDSNNAMLTRIYATAWASQEDLDAYLHQLEEAEKRDHRRLGREMDLFHFQEEGPGVVFWHPKGWTVFQELISYMRRRLKGDYQEVNAPQILDKALWETSGHWGWYRENMFATQTEDDRVFAIKPMNCPGHVQIFKHGLKSYRDLPLRLAEFGNVHRYEPSGALHGLMRVRGFTQDDAHIFCTEEQLAAECLKINDLILSTYADFGFEEIVVKLSTRPEKRVGTDEMWDHAEDVMTRVLKQIEEQSGGRIKTAINPGEGAFYGPKFEYVLRDAIGRDWQCGTTQVDFNLPERFGAFYVDQDGQKKTPVMVHRAICGSMERFTGILIEHFAGHFPLWLAPVQVVVATITSDGDAYAQQVARAAEQYGLRVETDLRNEKITYKVREHSLAKVPVLLVVGKKESAEGTVSIRRLGSTEQKSMALDDALRALAAEAITPDRRRAARAVAEPEGHATLDGHHVVERTVA</sequence>
<evidence type="ECO:0000259" key="16">
    <source>
        <dbReference type="PROSITE" id="PS51880"/>
    </source>
</evidence>
<comment type="catalytic activity">
    <reaction evidence="13 14">
        <text>tRNA(Thr) + L-threonine + ATP = L-threonyl-tRNA(Thr) + AMP + diphosphate + H(+)</text>
        <dbReference type="Rhea" id="RHEA:24624"/>
        <dbReference type="Rhea" id="RHEA-COMP:9670"/>
        <dbReference type="Rhea" id="RHEA-COMP:9704"/>
        <dbReference type="ChEBI" id="CHEBI:15378"/>
        <dbReference type="ChEBI" id="CHEBI:30616"/>
        <dbReference type="ChEBI" id="CHEBI:33019"/>
        <dbReference type="ChEBI" id="CHEBI:57926"/>
        <dbReference type="ChEBI" id="CHEBI:78442"/>
        <dbReference type="ChEBI" id="CHEBI:78534"/>
        <dbReference type="ChEBI" id="CHEBI:456215"/>
        <dbReference type="EC" id="6.1.1.3"/>
    </reaction>
</comment>
<evidence type="ECO:0000259" key="15">
    <source>
        <dbReference type="PROSITE" id="PS50862"/>
    </source>
</evidence>
<evidence type="ECO:0000256" key="7">
    <source>
        <dbReference type="ARBA" id="ARBA00022741"/>
    </source>
</evidence>
<dbReference type="GO" id="GO:0005829">
    <property type="term" value="C:cytosol"/>
    <property type="evidence" value="ECO:0007669"/>
    <property type="project" value="TreeGrafter"/>
</dbReference>
<evidence type="ECO:0000256" key="13">
    <source>
        <dbReference type="ARBA" id="ARBA00049515"/>
    </source>
</evidence>
<dbReference type="OrthoDB" id="9802304at2"/>
<keyword evidence="4 14" id="KW-0820">tRNA-binding</keyword>
<dbReference type="Pfam" id="PF03129">
    <property type="entry name" value="HGTP_anticodon"/>
    <property type="match status" value="1"/>
</dbReference>
<evidence type="ECO:0000256" key="1">
    <source>
        <dbReference type="ARBA" id="ARBA00008226"/>
    </source>
</evidence>
<dbReference type="FunFam" id="3.30.930.10:FF:000002">
    <property type="entry name" value="Threonine--tRNA ligase"/>
    <property type="match status" value="1"/>
</dbReference>
<feature type="binding site" evidence="14">
    <location>
        <position position="517"/>
    </location>
    <ligand>
        <name>Zn(2+)</name>
        <dbReference type="ChEBI" id="CHEBI:29105"/>
        <note>catalytic</note>
    </ligand>
</feature>
<dbReference type="FunFam" id="3.30.54.20:FF:000002">
    <property type="entry name" value="Threonine--tRNA ligase"/>
    <property type="match status" value="1"/>
</dbReference>
<dbReference type="InterPro" id="IPR002314">
    <property type="entry name" value="aa-tRNA-synt_IIb"/>
</dbReference>
<dbReference type="SMART" id="SM00863">
    <property type="entry name" value="tRNA_SAD"/>
    <property type="match status" value="1"/>
</dbReference>
<keyword evidence="18" id="KW-1185">Reference proteome</keyword>
<dbReference type="FunFam" id="3.30.980.10:FF:000005">
    <property type="entry name" value="Threonyl-tRNA synthetase, mitochondrial"/>
    <property type="match status" value="1"/>
</dbReference>
<evidence type="ECO:0000256" key="4">
    <source>
        <dbReference type="ARBA" id="ARBA00022555"/>
    </source>
</evidence>
<dbReference type="FunFam" id="3.40.50.800:FF:000001">
    <property type="entry name" value="Threonine--tRNA ligase"/>
    <property type="match status" value="1"/>
</dbReference>
<accession>A0A370HR74</accession>
<dbReference type="SUPFAM" id="SSF52954">
    <property type="entry name" value="Class II aaRS ABD-related"/>
    <property type="match status" value="1"/>
</dbReference>
<comment type="subunit">
    <text evidence="2 14">Homodimer.</text>
</comment>
<dbReference type="AlphaFoldDB" id="A0A370HR74"/>
<feature type="binding site" evidence="14">
    <location>
        <position position="334"/>
    </location>
    <ligand>
        <name>Zn(2+)</name>
        <dbReference type="ChEBI" id="CHEBI:29105"/>
        <note>catalytic</note>
    </ligand>
</feature>
<comment type="subcellular location">
    <subcellularLocation>
        <location evidence="14">Cytoplasm</location>
    </subcellularLocation>
</comment>
<evidence type="ECO:0000313" key="17">
    <source>
        <dbReference type="EMBL" id="RDI60998.1"/>
    </source>
</evidence>
<dbReference type="Gene3D" id="3.30.980.10">
    <property type="entry name" value="Threonyl-trna Synthetase, Chain A, domain 2"/>
    <property type="match status" value="1"/>
</dbReference>
<keyword evidence="11 14" id="KW-0648">Protein biosynthesis</keyword>
<dbReference type="InterPro" id="IPR036621">
    <property type="entry name" value="Anticodon-bd_dom_sf"/>
</dbReference>
<feature type="binding site" evidence="14">
    <location>
        <position position="385"/>
    </location>
    <ligand>
        <name>Zn(2+)</name>
        <dbReference type="ChEBI" id="CHEBI:29105"/>
        <note>catalytic</note>
    </ligand>
</feature>
<evidence type="ECO:0000256" key="14">
    <source>
        <dbReference type="HAMAP-Rule" id="MF_00184"/>
    </source>
</evidence>
<dbReference type="InterPro" id="IPR033728">
    <property type="entry name" value="ThrRS_core"/>
</dbReference>
<keyword evidence="9 14" id="KW-0067">ATP-binding</keyword>
<keyword evidence="12 14" id="KW-0030">Aminoacyl-tRNA synthetase</keyword>
<dbReference type="RefSeq" id="WP_114769188.1">
    <property type="nucleotide sequence ID" value="NZ_QQBB01000002.1"/>
</dbReference>
<dbReference type="CDD" id="cd00771">
    <property type="entry name" value="ThrRS_core"/>
    <property type="match status" value="1"/>
</dbReference>
<protein>
    <recommendedName>
        <fullName evidence="14">Threonine--tRNA ligase</fullName>
        <ecNumber evidence="14">6.1.1.3</ecNumber>
    </recommendedName>
    <alternativeName>
        <fullName evidence="14">Threonyl-tRNA synthetase</fullName>
        <shortName evidence="14">ThrRS</shortName>
    </alternativeName>
</protein>
<dbReference type="InterPro" id="IPR012947">
    <property type="entry name" value="tRNA_SAD"/>
</dbReference>
<comment type="caution">
    <text evidence="17">The sequence shown here is derived from an EMBL/GenBank/DDBJ whole genome shotgun (WGS) entry which is preliminary data.</text>
</comment>
<dbReference type="GO" id="GO:0006435">
    <property type="term" value="P:threonyl-tRNA aminoacylation"/>
    <property type="evidence" value="ECO:0007669"/>
    <property type="project" value="UniProtKB-UniRule"/>
</dbReference>
<dbReference type="Gene3D" id="3.10.20.30">
    <property type="match status" value="1"/>
</dbReference>
<organism evidence="17 18">
    <name type="scientific">Microvirga subterranea</name>
    <dbReference type="NCBI Taxonomy" id="186651"/>
    <lineage>
        <taxon>Bacteria</taxon>
        <taxon>Pseudomonadati</taxon>
        <taxon>Pseudomonadota</taxon>
        <taxon>Alphaproteobacteria</taxon>
        <taxon>Hyphomicrobiales</taxon>
        <taxon>Methylobacteriaceae</taxon>
        <taxon>Microvirga</taxon>
    </lineage>
</organism>
<evidence type="ECO:0000256" key="6">
    <source>
        <dbReference type="ARBA" id="ARBA00022723"/>
    </source>
</evidence>
<dbReference type="CDD" id="cd01667">
    <property type="entry name" value="TGS_ThrRS"/>
    <property type="match status" value="1"/>
</dbReference>
<dbReference type="InterPro" id="IPR004154">
    <property type="entry name" value="Anticodon-bd"/>
</dbReference>
<dbReference type="InterPro" id="IPR012675">
    <property type="entry name" value="Beta-grasp_dom_sf"/>
</dbReference>
<dbReference type="Gene3D" id="3.40.50.800">
    <property type="entry name" value="Anticodon-binding domain"/>
    <property type="match status" value="1"/>
</dbReference>
<dbReference type="PROSITE" id="PS50862">
    <property type="entry name" value="AA_TRNA_LIGASE_II"/>
    <property type="match status" value="1"/>
</dbReference>
<evidence type="ECO:0000256" key="2">
    <source>
        <dbReference type="ARBA" id="ARBA00011738"/>
    </source>
</evidence>
<comment type="caution">
    <text evidence="14">Lacks conserved residue(s) required for the propagation of feature annotation.</text>
</comment>
<evidence type="ECO:0000256" key="10">
    <source>
        <dbReference type="ARBA" id="ARBA00022884"/>
    </source>
</evidence>
<evidence type="ECO:0000256" key="8">
    <source>
        <dbReference type="ARBA" id="ARBA00022833"/>
    </source>
</evidence>
<reference evidence="17 18" key="1">
    <citation type="submission" date="2018-07" db="EMBL/GenBank/DDBJ databases">
        <title>Genomic Encyclopedia of Type Strains, Phase IV (KMG-IV): sequencing the most valuable type-strain genomes for metagenomic binning, comparative biology and taxonomic classification.</title>
        <authorList>
            <person name="Goeker M."/>
        </authorList>
    </citation>
    <scope>NUCLEOTIDE SEQUENCE [LARGE SCALE GENOMIC DNA]</scope>
    <source>
        <strain evidence="17 18">DSM 14364</strain>
    </source>
</reference>
<dbReference type="GO" id="GO:0005524">
    <property type="term" value="F:ATP binding"/>
    <property type="evidence" value="ECO:0007669"/>
    <property type="project" value="UniProtKB-UniRule"/>
</dbReference>
<keyword evidence="10 14" id="KW-0694">RNA-binding</keyword>
<dbReference type="PRINTS" id="PR01047">
    <property type="entry name" value="TRNASYNTHTHR"/>
</dbReference>
<comment type="cofactor">
    <cofactor evidence="14">
        <name>Zn(2+)</name>
        <dbReference type="ChEBI" id="CHEBI:29105"/>
    </cofactor>
    <text evidence="14">Binds 1 zinc ion per subunit.</text>
</comment>
<dbReference type="PANTHER" id="PTHR11451:SF44">
    <property type="entry name" value="THREONINE--TRNA LIGASE, CHLOROPLASTIC_MITOCHONDRIAL 2"/>
    <property type="match status" value="1"/>
</dbReference>
<dbReference type="InterPro" id="IPR045864">
    <property type="entry name" value="aa-tRNA-synth_II/BPL/LPL"/>
</dbReference>
<comment type="similarity">
    <text evidence="1 14">Belongs to the class-II aminoacyl-tRNA synthetase family.</text>
</comment>
<dbReference type="Gene3D" id="3.30.930.10">
    <property type="entry name" value="Bira Bifunctional Protein, Domain 2"/>
    <property type="match status" value="1"/>
</dbReference>
<dbReference type="EC" id="6.1.1.3" evidence="14"/>
<dbReference type="SUPFAM" id="SSF55681">
    <property type="entry name" value="Class II aaRS and biotin synthetases"/>
    <property type="match status" value="1"/>
</dbReference>
<dbReference type="InterPro" id="IPR047246">
    <property type="entry name" value="ThrRS_anticodon"/>
</dbReference>
<dbReference type="GO" id="GO:0046872">
    <property type="term" value="F:metal ion binding"/>
    <property type="evidence" value="ECO:0007669"/>
    <property type="project" value="UniProtKB-KW"/>
</dbReference>
<dbReference type="Pfam" id="PF07973">
    <property type="entry name" value="tRNA_SAD"/>
    <property type="match status" value="1"/>
</dbReference>
<dbReference type="Pfam" id="PF00587">
    <property type="entry name" value="tRNA-synt_2b"/>
    <property type="match status" value="1"/>
</dbReference>
<dbReference type="Gene3D" id="3.30.54.20">
    <property type="match status" value="1"/>
</dbReference>
<dbReference type="CDD" id="cd00860">
    <property type="entry name" value="ThrRS_anticodon"/>
    <property type="match status" value="1"/>
</dbReference>
<dbReference type="PROSITE" id="PS51880">
    <property type="entry name" value="TGS"/>
    <property type="match status" value="1"/>
</dbReference>
<dbReference type="PANTHER" id="PTHR11451">
    <property type="entry name" value="THREONINE-TRNA LIGASE"/>
    <property type="match status" value="1"/>
</dbReference>
<dbReference type="GO" id="GO:0004829">
    <property type="term" value="F:threonine-tRNA ligase activity"/>
    <property type="evidence" value="ECO:0007669"/>
    <property type="project" value="UniProtKB-UniRule"/>
</dbReference>
<feature type="domain" description="TGS" evidence="16">
    <location>
        <begin position="1"/>
        <end position="61"/>
    </location>
</feature>
<dbReference type="SUPFAM" id="SSF55186">
    <property type="entry name" value="ThrRS/AlaRS common domain"/>
    <property type="match status" value="1"/>
</dbReference>
<gene>
    <name evidence="14" type="primary">thrS</name>
    <name evidence="17" type="ORF">DES45_102388</name>
</gene>
<proteinExistence type="inferred from homology"/>
<dbReference type="InterPro" id="IPR002320">
    <property type="entry name" value="Thr-tRNA-ligase_IIa"/>
</dbReference>
<dbReference type="InterPro" id="IPR006195">
    <property type="entry name" value="aa-tRNA-synth_II"/>
</dbReference>
<keyword evidence="8 14" id="KW-0862">Zinc</keyword>
<keyword evidence="6 14" id="KW-0479">Metal-binding</keyword>
<keyword evidence="5 14" id="KW-0436">Ligase</keyword>
<dbReference type="NCBIfam" id="TIGR00418">
    <property type="entry name" value="thrS"/>
    <property type="match status" value="1"/>
</dbReference>
<name>A0A370HR74_9HYPH</name>
<evidence type="ECO:0000256" key="5">
    <source>
        <dbReference type="ARBA" id="ARBA00022598"/>
    </source>
</evidence>
<keyword evidence="7 14" id="KW-0547">Nucleotide-binding</keyword>
<evidence type="ECO:0000256" key="3">
    <source>
        <dbReference type="ARBA" id="ARBA00022490"/>
    </source>
</evidence>
<evidence type="ECO:0000256" key="11">
    <source>
        <dbReference type="ARBA" id="ARBA00022917"/>
    </source>
</evidence>
<evidence type="ECO:0000313" key="18">
    <source>
        <dbReference type="Proteomes" id="UP000254925"/>
    </source>
</evidence>
<dbReference type="InterPro" id="IPR018163">
    <property type="entry name" value="Thr/Ala-tRNA-synth_IIc_edit"/>
</dbReference>
<feature type="domain" description="Aminoacyl-transfer RNA synthetases class-II family profile" evidence="15">
    <location>
        <begin position="273"/>
        <end position="540"/>
    </location>
</feature>